<evidence type="ECO:0000256" key="1">
    <source>
        <dbReference type="SAM" id="Phobius"/>
    </source>
</evidence>
<evidence type="ECO:0000313" key="2">
    <source>
        <dbReference type="EMBL" id="MBB3064473.1"/>
    </source>
</evidence>
<dbReference type="RefSeq" id="WP_183415299.1">
    <property type="nucleotide sequence ID" value="NZ_JACHXA010000002.1"/>
</dbReference>
<sequence>MGLTATVVALAAFGVFMVFCNLMSRRETPPGQPRLIPYTGLQFIGLLGFILMLGHLVTLLTGKPFTGRQGF</sequence>
<accession>A0A839SU74</accession>
<protein>
    <submittedName>
        <fullName evidence="2">Uncharacterized protein</fullName>
    </submittedName>
</protein>
<evidence type="ECO:0000313" key="3">
    <source>
        <dbReference type="Proteomes" id="UP000581135"/>
    </source>
</evidence>
<comment type="caution">
    <text evidence="2">The sequence shown here is derived from an EMBL/GenBank/DDBJ whole genome shotgun (WGS) entry which is preliminary data.</text>
</comment>
<dbReference type="AlphaFoldDB" id="A0A839SU74"/>
<feature type="transmembrane region" description="Helical" evidence="1">
    <location>
        <begin position="35"/>
        <end position="57"/>
    </location>
</feature>
<keyword evidence="3" id="KW-1185">Reference proteome</keyword>
<reference evidence="2 3" key="1">
    <citation type="submission" date="2020-08" db="EMBL/GenBank/DDBJ databases">
        <title>Genomic Encyclopedia of Type Strains, Phase III (KMG-III): the genomes of soil and plant-associated and newly described type strains.</title>
        <authorList>
            <person name="Whitman W."/>
        </authorList>
    </citation>
    <scope>NUCLEOTIDE SEQUENCE [LARGE SCALE GENOMIC DNA]</scope>
    <source>
        <strain evidence="2 3">CECT 8803</strain>
    </source>
</reference>
<name>A0A839SU74_9PROT</name>
<proteinExistence type="predicted"/>
<gene>
    <name evidence="2" type="ORF">FHR98_000745</name>
</gene>
<feature type="transmembrane region" description="Helical" evidence="1">
    <location>
        <begin position="6"/>
        <end position="23"/>
    </location>
</feature>
<keyword evidence="1" id="KW-0812">Transmembrane</keyword>
<organism evidence="2 3">
    <name type="scientific">Limibacillus halophilus</name>
    <dbReference type="NCBI Taxonomy" id="1579333"/>
    <lineage>
        <taxon>Bacteria</taxon>
        <taxon>Pseudomonadati</taxon>
        <taxon>Pseudomonadota</taxon>
        <taxon>Alphaproteobacteria</taxon>
        <taxon>Rhodospirillales</taxon>
        <taxon>Rhodovibrionaceae</taxon>
        <taxon>Limibacillus</taxon>
    </lineage>
</organism>
<dbReference type="Proteomes" id="UP000581135">
    <property type="component" value="Unassembled WGS sequence"/>
</dbReference>
<keyword evidence="1" id="KW-0472">Membrane</keyword>
<dbReference type="EMBL" id="JACHXA010000002">
    <property type="protein sequence ID" value="MBB3064473.1"/>
    <property type="molecule type" value="Genomic_DNA"/>
</dbReference>
<keyword evidence="1" id="KW-1133">Transmembrane helix</keyword>